<gene>
    <name evidence="3" type="ORF">Purlil1_7399</name>
</gene>
<feature type="domain" description="Macro" evidence="2">
    <location>
        <begin position="127"/>
        <end position="305"/>
    </location>
</feature>
<reference evidence="3 4" key="1">
    <citation type="journal article" date="2024" name="Microbiol. Resour. Announc.">
        <title>Genome annotations for the ascomycete fungi Trichoderma harzianum, Trichoderma aggressivum, and Purpureocillium lilacinum.</title>
        <authorList>
            <person name="Beijen E.P.W."/>
            <person name="Ohm R.A."/>
        </authorList>
    </citation>
    <scope>NUCLEOTIDE SEQUENCE [LARGE SCALE GENOMIC DNA]</scope>
    <source>
        <strain evidence="3 4">CBS 150709</strain>
    </source>
</reference>
<sequence length="305" mass="32541">MRRSLDALNWSKQHVNEAPLKSRFLLGISPIHSASAPSYLPRNSRYLPSTTYRKPNTTCSSCLALANTQSHSRHIFSKPYTHHQTNPFQTKTSPVSTMASSTGTTSLSEIPTVAQLYESSALRPSPRPLAHPSAAANAGVGLIRGDITKLQLDAIVNAANESLLGGGGVDGAIHRAAGKGLLAECKGLGGCPTGQARITRGHDLPAKCVIHTVGPVYNCGNPQESERLLRSCYEESLKLAVVSGVKTLAFSGISTGVYGYPSLEAAHVACETVRNFLDRDSNSIERVVFVTFEAKDVAAYNEVLP</sequence>
<feature type="compositionally biased region" description="Polar residues" evidence="1">
    <location>
        <begin position="82"/>
        <end position="104"/>
    </location>
</feature>
<dbReference type="Proteomes" id="UP001287286">
    <property type="component" value="Unassembled WGS sequence"/>
</dbReference>
<protein>
    <recommendedName>
        <fullName evidence="2">Macro domain-containing protein</fullName>
    </recommendedName>
</protein>
<dbReference type="Gene3D" id="3.40.220.10">
    <property type="entry name" value="Leucine Aminopeptidase, subunit E, domain 1"/>
    <property type="match status" value="1"/>
</dbReference>
<evidence type="ECO:0000256" key="1">
    <source>
        <dbReference type="SAM" id="MobiDB-lite"/>
    </source>
</evidence>
<dbReference type="InterPro" id="IPR002589">
    <property type="entry name" value="Macro_dom"/>
</dbReference>
<dbReference type="SUPFAM" id="SSF52949">
    <property type="entry name" value="Macro domain-like"/>
    <property type="match status" value="1"/>
</dbReference>
<evidence type="ECO:0000259" key="2">
    <source>
        <dbReference type="PROSITE" id="PS51154"/>
    </source>
</evidence>
<dbReference type="NCBIfam" id="NF001664">
    <property type="entry name" value="PRK00431.1-6"/>
    <property type="match status" value="1"/>
</dbReference>
<comment type="caution">
    <text evidence="3">The sequence shown here is derived from an EMBL/GenBank/DDBJ whole genome shotgun (WGS) entry which is preliminary data.</text>
</comment>
<dbReference type="EMBL" id="JAWRVI010000026">
    <property type="protein sequence ID" value="KAK4088206.1"/>
    <property type="molecule type" value="Genomic_DNA"/>
</dbReference>
<dbReference type="SMART" id="SM00506">
    <property type="entry name" value="A1pp"/>
    <property type="match status" value="1"/>
</dbReference>
<keyword evidence="4" id="KW-1185">Reference proteome</keyword>
<dbReference type="PANTHER" id="PTHR11106">
    <property type="entry name" value="GANGLIOSIDE INDUCED DIFFERENTIATION ASSOCIATED PROTEIN 2-RELATED"/>
    <property type="match status" value="1"/>
</dbReference>
<dbReference type="InterPro" id="IPR043472">
    <property type="entry name" value="Macro_dom-like"/>
</dbReference>
<organism evidence="3 4">
    <name type="scientific">Purpureocillium lilacinum</name>
    <name type="common">Paecilomyces lilacinus</name>
    <dbReference type="NCBI Taxonomy" id="33203"/>
    <lineage>
        <taxon>Eukaryota</taxon>
        <taxon>Fungi</taxon>
        <taxon>Dikarya</taxon>
        <taxon>Ascomycota</taxon>
        <taxon>Pezizomycotina</taxon>
        <taxon>Sordariomycetes</taxon>
        <taxon>Hypocreomycetidae</taxon>
        <taxon>Hypocreales</taxon>
        <taxon>Ophiocordycipitaceae</taxon>
        <taxon>Purpureocillium</taxon>
    </lineage>
</organism>
<name>A0ABR0BWF2_PURLI</name>
<feature type="region of interest" description="Disordered" evidence="1">
    <location>
        <begin position="80"/>
        <end position="104"/>
    </location>
</feature>
<evidence type="ECO:0000313" key="4">
    <source>
        <dbReference type="Proteomes" id="UP001287286"/>
    </source>
</evidence>
<dbReference type="Pfam" id="PF01661">
    <property type="entry name" value="Macro"/>
    <property type="match status" value="1"/>
</dbReference>
<evidence type="ECO:0000313" key="3">
    <source>
        <dbReference type="EMBL" id="KAK4088206.1"/>
    </source>
</evidence>
<accession>A0ABR0BWF2</accession>
<dbReference type="CDD" id="cd02908">
    <property type="entry name" value="Macro_OAADPr_deacetylase"/>
    <property type="match status" value="1"/>
</dbReference>
<dbReference type="PANTHER" id="PTHR11106:SF27">
    <property type="entry name" value="MACRO DOMAIN-CONTAINING PROTEIN"/>
    <property type="match status" value="1"/>
</dbReference>
<dbReference type="PROSITE" id="PS51154">
    <property type="entry name" value="MACRO"/>
    <property type="match status" value="1"/>
</dbReference>
<proteinExistence type="predicted"/>